<gene>
    <name evidence="2" type="ORF">ACFOE0_06250</name>
</gene>
<reference evidence="3" key="1">
    <citation type="journal article" date="2019" name="Int. J. Syst. Evol. Microbiol.">
        <title>The Global Catalogue of Microorganisms (GCM) 10K type strain sequencing project: providing services to taxonomists for standard genome sequencing and annotation.</title>
        <authorList>
            <consortium name="The Broad Institute Genomics Platform"/>
            <consortium name="The Broad Institute Genome Sequencing Center for Infectious Disease"/>
            <person name="Wu L."/>
            <person name="Ma J."/>
        </authorList>
    </citation>
    <scope>NUCLEOTIDE SEQUENCE [LARGE SCALE GENOMIC DNA]</scope>
    <source>
        <strain evidence="3">KCTC 52277</strain>
    </source>
</reference>
<evidence type="ECO:0000259" key="1">
    <source>
        <dbReference type="Pfam" id="PF09992"/>
    </source>
</evidence>
<dbReference type="PANTHER" id="PTHR40446">
    <property type="entry name" value="N-ACETYLGLUCOSAMINE-1-PHOSPHODIESTER ALPHA-N-ACETYLGLUCOSAMINIDASE"/>
    <property type="match status" value="1"/>
</dbReference>
<dbReference type="EMBL" id="JBHRTD010000006">
    <property type="protein sequence ID" value="MFC3137792.1"/>
    <property type="molecule type" value="Genomic_DNA"/>
</dbReference>
<organism evidence="2 3">
    <name type="scientific">Shewanella submarina</name>
    <dbReference type="NCBI Taxonomy" id="2016376"/>
    <lineage>
        <taxon>Bacteria</taxon>
        <taxon>Pseudomonadati</taxon>
        <taxon>Pseudomonadota</taxon>
        <taxon>Gammaproteobacteria</taxon>
        <taxon>Alteromonadales</taxon>
        <taxon>Shewanellaceae</taxon>
        <taxon>Shewanella</taxon>
    </lineage>
</organism>
<comment type="caution">
    <text evidence="2">The sequence shown here is derived from an EMBL/GenBank/DDBJ whole genome shotgun (WGS) entry which is preliminary data.</text>
</comment>
<feature type="domain" description="Phosphodiester glycosidase" evidence="1">
    <location>
        <begin position="239"/>
        <end position="362"/>
    </location>
</feature>
<evidence type="ECO:0000313" key="3">
    <source>
        <dbReference type="Proteomes" id="UP001595621"/>
    </source>
</evidence>
<proteinExistence type="predicted"/>
<dbReference type="Pfam" id="PF09992">
    <property type="entry name" value="NAGPA"/>
    <property type="match status" value="1"/>
</dbReference>
<evidence type="ECO:0000313" key="2">
    <source>
        <dbReference type="EMBL" id="MFC3137792.1"/>
    </source>
</evidence>
<keyword evidence="3" id="KW-1185">Reference proteome</keyword>
<keyword evidence="2" id="KW-0378">Hydrolase</keyword>
<keyword evidence="2" id="KW-0326">Glycosidase</keyword>
<name>A0ABV7G8F1_9GAMM</name>
<dbReference type="GO" id="GO:0016798">
    <property type="term" value="F:hydrolase activity, acting on glycosyl bonds"/>
    <property type="evidence" value="ECO:0007669"/>
    <property type="project" value="UniProtKB-KW"/>
</dbReference>
<dbReference type="PANTHER" id="PTHR40446:SF2">
    <property type="entry name" value="N-ACETYLGLUCOSAMINE-1-PHOSPHODIESTER ALPHA-N-ACETYLGLUCOSAMINIDASE"/>
    <property type="match status" value="1"/>
</dbReference>
<protein>
    <submittedName>
        <fullName evidence="2">Phosphodiester glycosidase family protein</fullName>
    </submittedName>
</protein>
<dbReference type="RefSeq" id="WP_248934992.1">
    <property type="nucleotide sequence ID" value="NZ_JAKILF010000002.1"/>
</dbReference>
<accession>A0ABV7G8F1</accession>
<sequence length="364" mass="39061">MQSGWQLQQVSHIRPGLTGISARSENPQALQLHMLALEPAQFTGRLKLAGAADTYPALATLPEIAEHHGALAAINGGFFVMQSQDGTPGDAVGALVLDGQLLSEANGALASVAVGPEDNISFIAEPAPPVRLRLGGELQLEFTGINRKPGLVRNCGPQPSKVRHDMTCRQSNELVLWHTPVDALPADVDAYQIKQGQLSRLDTSPLPEGVSQPLILAMGFFREQLEQYIGKKAAILRAHQFPENVLSSGPTLIRQGIGNQYEAEQGWPEAHLTSWIDGMHPRSTIAQTQNGTIILMVIDGRQPGYSTGISITDLRALLLTLSVWNAINLDGGGSSTLWLNNKVINRPSSGKPRAIANAILVMPD</sequence>
<dbReference type="Proteomes" id="UP001595621">
    <property type="component" value="Unassembled WGS sequence"/>
</dbReference>
<dbReference type="InterPro" id="IPR018711">
    <property type="entry name" value="NAGPA"/>
</dbReference>